<dbReference type="EMBL" id="HBHJ01021714">
    <property type="protein sequence ID" value="CAD9698813.1"/>
    <property type="molecule type" value="Transcribed_RNA"/>
</dbReference>
<organism evidence="1">
    <name type="scientific">Rhizochromulina marina</name>
    <dbReference type="NCBI Taxonomy" id="1034831"/>
    <lineage>
        <taxon>Eukaryota</taxon>
        <taxon>Sar</taxon>
        <taxon>Stramenopiles</taxon>
        <taxon>Ochrophyta</taxon>
        <taxon>Dictyochophyceae</taxon>
        <taxon>Rhizochromulinales</taxon>
        <taxon>Rhizochromulina</taxon>
    </lineage>
</organism>
<dbReference type="AlphaFoldDB" id="A0A7S2WPL0"/>
<name>A0A7S2WPL0_9STRA</name>
<sequence length="125" mass="13689">MDNALTMARPTHFGEGPPSIRAQQVVAKAQEYVLSQVDPILDEAITYLLIQRPDKVIDAFKAYLQQRKAGETAEPKSQEGCDREQILSELKPVLAKVIEAAAKAQPSEDVLGFVIEAVNQATEVV</sequence>
<protein>
    <submittedName>
        <fullName evidence="1">Uncharacterized protein</fullName>
    </submittedName>
</protein>
<reference evidence="1" key="1">
    <citation type="submission" date="2021-01" db="EMBL/GenBank/DDBJ databases">
        <authorList>
            <person name="Corre E."/>
            <person name="Pelletier E."/>
            <person name="Niang G."/>
            <person name="Scheremetjew M."/>
            <person name="Finn R."/>
            <person name="Kale V."/>
            <person name="Holt S."/>
            <person name="Cochrane G."/>
            <person name="Meng A."/>
            <person name="Brown T."/>
            <person name="Cohen L."/>
        </authorList>
    </citation>
    <scope>NUCLEOTIDE SEQUENCE</scope>
    <source>
        <strain evidence="1">CCMP1243</strain>
    </source>
</reference>
<accession>A0A7S2WPL0</accession>
<evidence type="ECO:0000313" key="1">
    <source>
        <dbReference type="EMBL" id="CAD9698813.1"/>
    </source>
</evidence>
<gene>
    <name evidence="1" type="ORF">RMAR1173_LOCUS14370</name>
</gene>
<proteinExistence type="predicted"/>